<dbReference type="PANTHER" id="PTHR43720">
    <property type="entry name" value="2-AMINOMUCONIC SEMIALDEHYDE DEHYDROGENASE"/>
    <property type="match status" value="1"/>
</dbReference>
<name>A0AAD5M2P2_PARTN</name>
<dbReference type="InterPro" id="IPR016162">
    <property type="entry name" value="Ald_DH_N"/>
</dbReference>
<comment type="caution">
    <text evidence="4">The sequence shown here is derived from an EMBL/GenBank/DDBJ whole genome shotgun (WGS) entry which is preliminary data.</text>
</comment>
<evidence type="ECO:0000313" key="5">
    <source>
        <dbReference type="Proteomes" id="UP001196413"/>
    </source>
</evidence>
<keyword evidence="2" id="KW-0520">NAD</keyword>
<dbReference type="Proteomes" id="UP001196413">
    <property type="component" value="Unassembled WGS sequence"/>
</dbReference>
<evidence type="ECO:0000259" key="3">
    <source>
        <dbReference type="Pfam" id="PF00171"/>
    </source>
</evidence>
<reference evidence="4" key="1">
    <citation type="submission" date="2021-06" db="EMBL/GenBank/DDBJ databases">
        <title>Parelaphostrongylus tenuis whole genome reference sequence.</title>
        <authorList>
            <person name="Garwood T.J."/>
            <person name="Larsen P.A."/>
            <person name="Fountain-Jones N.M."/>
            <person name="Garbe J.R."/>
            <person name="Macchietto M.G."/>
            <person name="Kania S.A."/>
            <person name="Gerhold R.W."/>
            <person name="Richards J.E."/>
            <person name="Wolf T.M."/>
        </authorList>
    </citation>
    <scope>NUCLEOTIDE SEQUENCE</scope>
    <source>
        <strain evidence="4">MNPRO001-30</strain>
        <tissue evidence="4">Meninges</tissue>
    </source>
</reference>
<dbReference type="AlphaFoldDB" id="A0AAD5M2P2"/>
<feature type="domain" description="Aldehyde dehydrogenase" evidence="3">
    <location>
        <begin position="1"/>
        <end position="143"/>
    </location>
</feature>
<dbReference type="Pfam" id="PF00171">
    <property type="entry name" value="Aldedh"/>
    <property type="match status" value="1"/>
</dbReference>
<evidence type="ECO:0000313" key="4">
    <source>
        <dbReference type="EMBL" id="KAJ1350090.1"/>
    </source>
</evidence>
<accession>A0AAD5M2P2</accession>
<dbReference type="InterPro" id="IPR016163">
    <property type="entry name" value="Ald_DH_C"/>
</dbReference>
<sequence>VKSYISIAQQEGGTIQCGGTLALNGELKNGYYIAPTVITGLPDSSRCMQEEIFGLLFCVTEFKSMEEIISRVNESPYGLSATVWSENCQELINTANRLRVGTVWCNTWMTRDLNMPFGGTKESGIGREGAADSMDFFTEKKTVCIGL</sequence>
<keyword evidence="5" id="KW-1185">Reference proteome</keyword>
<proteinExistence type="inferred from homology"/>
<dbReference type="InterPro" id="IPR015590">
    <property type="entry name" value="Aldehyde_DH_dom"/>
</dbReference>
<dbReference type="EMBL" id="JAHQIW010000801">
    <property type="protein sequence ID" value="KAJ1350090.1"/>
    <property type="molecule type" value="Genomic_DNA"/>
</dbReference>
<evidence type="ECO:0000256" key="1">
    <source>
        <dbReference type="ARBA" id="ARBA00009986"/>
    </source>
</evidence>
<dbReference type="PANTHER" id="PTHR43720:SF2">
    <property type="entry name" value="2-AMINOMUCONIC SEMIALDEHYDE DEHYDROGENASE"/>
    <property type="match status" value="1"/>
</dbReference>
<dbReference type="GO" id="GO:0016620">
    <property type="term" value="F:oxidoreductase activity, acting on the aldehyde or oxo group of donors, NAD or NADP as acceptor"/>
    <property type="evidence" value="ECO:0007669"/>
    <property type="project" value="InterPro"/>
</dbReference>
<organism evidence="4 5">
    <name type="scientific">Parelaphostrongylus tenuis</name>
    <name type="common">Meningeal worm</name>
    <dbReference type="NCBI Taxonomy" id="148309"/>
    <lineage>
        <taxon>Eukaryota</taxon>
        <taxon>Metazoa</taxon>
        <taxon>Ecdysozoa</taxon>
        <taxon>Nematoda</taxon>
        <taxon>Chromadorea</taxon>
        <taxon>Rhabditida</taxon>
        <taxon>Rhabditina</taxon>
        <taxon>Rhabditomorpha</taxon>
        <taxon>Strongyloidea</taxon>
        <taxon>Metastrongylidae</taxon>
        <taxon>Parelaphostrongylus</taxon>
    </lineage>
</organism>
<protein>
    <recommendedName>
        <fullName evidence="3">Aldehyde dehydrogenase domain-containing protein</fullName>
    </recommendedName>
</protein>
<comment type="similarity">
    <text evidence="1">Belongs to the aldehyde dehydrogenase family.</text>
</comment>
<evidence type="ECO:0000256" key="2">
    <source>
        <dbReference type="ARBA" id="ARBA00023027"/>
    </source>
</evidence>
<dbReference type="Gene3D" id="3.40.605.10">
    <property type="entry name" value="Aldehyde Dehydrogenase, Chain A, domain 1"/>
    <property type="match status" value="1"/>
</dbReference>
<feature type="non-terminal residue" evidence="4">
    <location>
        <position position="1"/>
    </location>
</feature>
<dbReference type="InterPro" id="IPR016161">
    <property type="entry name" value="Ald_DH/histidinol_DH"/>
</dbReference>
<dbReference type="SUPFAM" id="SSF53720">
    <property type="entry name" value="ALDH-like"/>
    <property type="match status" value="1"/>
</dbReference>
<dbReference type="Gene3D" id="3.40.309.10">
    <property type="entry name" value="Aldehyde Dehydrogenase, Chain A, domain 2"/>
    <property type="match status" value="1"/>
</dbReference>
<gene>
    <name evidence="4" type="ORF">KIN20_005804</name>
</gene>